<accession>A0ACD3A328</accession>
<proteinExistence type="predicted"/>
<evidence type="ECO:0000313" key="1">
    <source>
        <dbReference type="EMBL" id="TFK60081.1"/>
    </source>
</evidence>
<dbReference type="EMBL" id="ML208834">
    <property type="protein sequence ID" value="TFK60081.1"/>
    <property type="molecule type" value="Genomic_DNA"/>
</dbReference>
<organism evidence="1 2">
    <name type="scientific">Pluteus cervinus</name>
    <dbReference type="NCBI Taxonomy" id="181527"/>
    <lineage>
        <taxon>Eukaryota</taxon>
        <taxon>Fungi</taxon>
        <taxon>Dikarya</taxon>
        <taxon>Basidiomycota</taxon>
        <taxon>Agaricomycotina</taxon>
        <taxon>Agaricomycetes</taxon>
        <taxon>Agaricomycetidae</taxon>
        <taxon>Agaricales</taxon>
        <taxon>Pluteineae</taxon>
        <taxon>Pluteaceae</taxon>
        <taxon>Pluteus</taxon>
    </lineage>
</organism>
<keyword evidence="2" id="KW-1185">Reference proteome</keyword>
<dbReference type="Proteomes" id="UP000308600">
    <property type="component" value="Unassembled WGS sequence"/>
</dbReference>
<sequence>MSRPRLSHQELARSPSPPQYKTVPIRHQHVLSRSQNGRPFILFAHNEAYTQLPNLPRLPGQVGFAGDPLPKKRRRVPHPQMPHNEPVVGDLNNDFLLHPPEPLEAIPSKNVNKKVRQWKRWQDSVLPSLIQPYLQLLATSESLSAMGSIVFPRCSCGSARKINSVMVSFTIMQSISFHSCQCLPPVAEQLVSQGLFPCAPLLPSLVVDVRLLDLASRLFLHMPPNNTAWCKTLEEFLSSLGFRLKREDNLRRRFENALRWYSMLKHLTSYHVSLQVESTRSRRLSNVLATNTILPSITPIVSIPPAQTLLAERLVRATPHHVNSGVQPRYSTISPISRIPQADVACSKTPSVSAGIPVSSRSKQGLQGSIRSHHNTHPVEGTATNPTITDRQNRTASTSRTALKSQDHNAAEQEMSGHSVQTPAISNASSHKRSRSESQSSSNVKESPETPFPTPESRTRPSEYLRKRCPLCFGGEFPSSVAIKPDAIVCLDACFTQKRNKGPRDPERIHPESSFIPETDLQRMQSFVEAVRTPKETVPKSKRQCNVTATADEPEDVFEGNLAVPVSVLDGCESSFTAADERREKASTKFFDDTALMALLCRHDRVLWIANMRSAGEKQHYALALLETLFQHLPLTFVIGLLYDIGCQLHRSCVKWGFLKPYLDRIMFGISVFHAFGHQWACQLVYHPRKCVGFGLSDGEGCERFWHSISKLIPVLRVSGFHQRLYVLDAQVQHLDHTSLKRLGHWLARRTQHCQKKRLAAEKALVECGQPETLLREQWAMQVHTQTRPLPRRSKNQGKNAVEEVIRLRKAYEIQKKHTYEIEQQLMKDSDGYLHALAEVDIHGARQALKRIEGQLRTKQQLLGVSEKARLSHLINNPYISLRM</sequence>
<evidence type="ECO:0000313" key="2">
    <source>
        <dbReference type="Proteomes" id="UP000308600"/>
    </source>
</evidence>
<protein>
    <submittedName>
        <fullName evidence="1">Uncharacterized protein</fullName>
    </submittedName>
</protein>
<feature type="non-terminal residue" evidence="1">
    <location>
        <position position="884"/>
    </location>
</feature>
<name>A0ACD3A328_9AGAR</name>
<gene>
    <name evidence="1" type="ORF">BDN72DRAFT_550118</name>
</gene>
<reference evidence="1 2" key="1">
    <citation type="journal article" date="2019" name="Nat. Ecol. Evol.">
        <title>Megaphylogeny resolves global patterns of mushroom evolution.</title>
        <authorList>
            <person name="Varga T."/>
            <person name="Krizsan K."/>
            <person name="Foldi C."/>
            <person name="Dima B."/>
            <person name="Sanchez-Garcia M."/>
            <person name="Sanchez-Ramirez S."/>
            <person name="Szollosi G.J."/>
            <person name="Szarkandi J.G."/>
            <person name="Papp V."/>
            <person name="Albert L."/>
            <person name="Andreopoulos W."/>
            <person name="Angelini C."/>
            <person name="Antonin V."/>
            <person name="Barry K.W."/>
            <person name="Bougher N.L."/>
            <person name="Buchanan P."/>
            <person name="Buyck B."/>
            <person name="Bense V."/>
            <person name="Catcheside P."/>
            <person name="Chovatia M."/>
            <person name="Cooper J."/>
            <person name="Damon W."/>
            <person name="Desjardin D."/>
            <person name="Finy P."/>
            <person name="Geml J."/>
            <person name="Haridas S."/>
            <person name="Hughes K."/>
            <person name="Justo A."/>
            <person name="Karasinski D."/>
            <person name="Kautmanova I."/>
            <person name="Kiss B."/>
            <person name="Kocsube S."/>
            <person name="Kotiranta H."/>
            <person name="LaButti K.M."/>
            <person name="Lechner B.E."/>
            <person name="Liimatainen K."/>
            <person name="Lipzen A."/>
            <person name="Lukacs Z."/>
            <person name="Mihaltcheva S."/>
            <person name="Morgado L.N."/>
            <person name="Niskanen T."/>
            <person name="Noordeloos M.E."/>
            <person name="Ohm R.A."/>
            <person name="Ortiz-Santana B."/>
            <person name="Ovrebo C."/>
            <person name="Racz N."/>
            <person name="Riley R."/>
            <person name="Savchenko A."/>
            <person name="Shiryaev A."/>
            <person name="Soop K."/>
            <person name="Spirin V."/>
            <person name="Szebenyi C."/>
            <person name="Tomsovsky M."/>
            <person name="Tulloss R.E."/>
            <person name="Uehling J."/>
            <person name="Grigoriev I.V."/>
            <person name="Vagvolgyi C."/>
            <person name="Papp T."/>
            <person name="Martin F.M."/>
            <person name="Miettinen O."/>
            <person name="Hibbett D.S."/>
            <person name="Nagy L.G."/>
        </authorList>
    </citation>
    <scope>NUCLEOTIDE SEQUENCE [LARGE SCALE GENOMIC DNA]</scope>
    <source>
        <strain evidence="1 2">NL-1719</strain>
    </source>
</reference>